<keyword evidence="1" id="KW-0175">Coiled coil</keyword>
<reference evidence="3 4" key="2">
    <citation type="journal article" date="2010" name="J. Bacteriol.">
        <title>Genome sequence of the polysaccharide-degrading, thermophilic anaerobe Spirochaeta thermophila DSM 6192.</title>
        <authorList>
            <person name="Angelov A."/>
            <person name="Liebl S."/>
            <person name="Ballschmiter M."/>
            <person name="Bomeke M."/>
            <person name="Lehmann R."/>
            <person name="Liesegang H."/>
            <person name="Daniel R."/>
            <person name="Liebl W."/>
        </authorList>
    </citation>
    <scope>NUCLEOTIDE SEQUENCE [LARGE SCALE GENOMIC DNA]</scope>
    <source>
        <strain evidence="4">ATCC 49972 / DSM 6192 / RI 19.B1</strain>
    </source>
</reference>
<proteinExistence type="predicted"/>
<feature type="coiled-coil region" evidence="1">
    <location>
        <begin position="206"/>
        <end position="247"/>
    </location>
</feature>
<dbReference type="PANTHER" id="PTHR38731:SF1">
    <property type="entry name" value="FECR PROTEIN DOMAIN-CONTAINING PROTEIN"/>
    <property type="match status" value="1"/>
</dbReference>
<dbReference type="eggNOG" id="COG3712">
    <property type="taxonomic scope" value="Bacteria"/>
</dbReference>
<dbReference type="AlphaFoldDB" id="E0RRP9"/>
<accession>E0RRP9</accession>
<protein>
    <recommendedName>
        <fullName evidence="2">FecR protein domain-containing protein</fullName>
    </recommendedName>
</protein>
<feature type="domain" description="FecR protein" evidence="2">
    <location>
        <begin position="54"/>
        <end position="150"/>
    </location>
</feature>
<dbReference type="PaxDb" id="665571-STHERM_c22260"/>
<dbReference type="Gene3D" id="2.60.120.1440">
    <property type="match status" value="1"/>
</dbReference>
<dbReference type="RefSeq" id="WP_013314991.1">
    <property type="nucleotide sequence ID" value="NC_014484.1"/>
</dbReference>
<organism evidence="3 4">
    <name type="scientific">Winmispira thermophila (strain ATCC 49972 / DSM 6192 / RI 19.B1)</name>
    <name type="common">Spirochaeta thermophila</name>
    <dbReference type="NCBI Taxonomy" id="665571"/>
    <lineage>
        <taxon>Bacteria</taxon>
        <taxon>Pseudomonadati</taxon>
        <taxon>Spirochaetota</taxon>
        <taxon>Spirochaetia</taxon>
        <taxon>Winmispirales</taxon>
        <taxon>Winmispiraceae</taxon>
        <taxon>Winmispira</taxon>
    </lineage>
</organism>
<dbReference type="EMBL" id="CP001698">
    <property type="protein sequence ID" value="ADN03153.1"/>
    <property type="molecule type" value="Genomic_DNA"/>
</dbReference>
<gene>
    <name evidence="3" type="ordered locus">STHERM_c22260</name>
</gene>
<dbReference type="PANTHER" id="PTHR38731">
    <property type="entry name" value="LIPL45-RELATED LIPOPROTEIN-RELATED"/>
    <property type="match status" value="1"/>
</dbReference>
<dbReference type="InterPro" id="IPR006860">
    <property type="entry name" value="FecR"/>
</dbReference>
<reference key="1">
    <citation type="submission" date="2009-08" db="EMBL/GenBank/DDBJ databases">
        <title>The genome sequence of Spirochaeta thermophila DSM6192.</title>
        <authorList>
            <person name="Angelov A."/>
            <person name="Mientus M."/>
            <person name="Wittenberg S."/>
            <person name="Lehmann R."/>
            <person name="Liesegang H."/>
            <person name="Daniel R."/>
            <person name="Liebl W."/>
        </authorList>
    </citation>
    <scope>NUCLEOTIDE SEQUENCE</scope>
    <source>
        <strain>DSM 6192</strain>
    </source>
</reference>
<sequence length="336" mass="36788">MKRILVLVWLLCGPVLLAQELTAVYVEGWVDKKTRAGTLEELFLGDVLGVGEGVVTGADGFTELEMEGGTAVRVGPHSVFMVEEMPAEEGTTTGFAALVGEVGYKFGAFTGAEPAVRTQSAVAGVRGTEFVVYAGEDGSSVIAVSKGVVEVEAQGERVVLKEGEAVEVPFGAPPSEKFSYHGKPLDFSTWNEKRLEAMLADPVGALRRVRDQIASFMDKADLLKEEQERIGAEVEALGEEYERIKQEQGLDAAQAFRREQIDPLTVQAAYLGFNYRYYALSALSMRRFVVARLYVPLRTRAFAGGGAEWEAFLEAYRAFLAFFEERVVPYLVEADI</sequence>
<dbReference type="Proteomes" id="UP000001296">
    <property type="component" value="Chromosome"/>
</dbReference>
<evidence type="ECO:0000259" key="2">
    <source>
        <dbReference type="Pfam" id="PF04773"/>
    </source>
</evidence>
<dbReference type="HOGENOM" id="CLU_826125_0_0_12"/>
<evidence type="ECO:0000256" key="1">
    <source>
        <dbReference type="SAM" id="Coils"/>
    </source>
</evidence>
<evidence type="ECO:0000313" key="4">
    <source>
        <dbReference type="Proteomes" id="UP000001296"/>
    </source>
</evidence>
<dbReference type="KEGG" id="sta:STHERM_c22260"/>
<evidence type="ECO:0000313" key="3">
    <source>
        <dbReference type="EMBL" id="ADN03153.1"/>
    </source>
</evidence>
<name>E0RRP9_WINT6</name>
<dbReference type="Pfam" id="PF04773">
    <property type="entry name" value="FecR"/>
    <property type="match status" value="1"/>
</dbReference>